<dbReference type="Gene3D" id="3.30.160.150">
    <property type="entry name" value="Lipoprotein like domain"/>
    <property type="match status" value="1"/>
</dbReference>
<organism evidence="1 2">
    <name type="scientific">Pseudosulfitobacter pseudonitzschiae</name>
    <dbReference type="NCBI Taxonomy" id="1402135"/>
    <lineage>
        <taxon>Bacteria</taxon>
        <taxon>Pseudomonadati</taxon>
        <taxon>Pseudomonadota</taxon>
        <taxon>Alphaproteobacteria</taxon>
        <taxon>Rhodobacterales</taxon>
        <taxon>Roseobacteraceae</taxon>
        <taxon>Pseudosulfitobacter</taxon>
    </lineage>
</organism>
<gene>
    <name evidence="1" type="ORF">SUH3_10920</name>
</gene>
<dbReference type="OrthoDB" id="7629596at2"/>
<dbReference type="PROSITE" id="PS51257">
    <property type="entry name" value="PROKAR_LIPOPROTEIN"/>
    <property type="match status" value="1"/>
</dbReference>
<protein>
    <recommendedName>
        <fullName evidence="3">Lipopolysaccharide-assembly</fullName>
    </recommendedName>
</protein>
<dbReference type="Pfam" id="PF04390">
    <property type="entry name" value="LptE"/>
    <property type="match status" value="1"/>
</dbReference>
<dbReference type="Proteomes" id="UP000027746">
    <property type="component" value="Unassembled WGS sequence"/>
</dbReference>
<sequence>MSLYKTLFALPLLAACGFTPVYGPQGAGTALQGRVLVEAPETRDDQLMLQQIERRLGRPSDASFDLGIDLIVTQEGLAIDSDGDIDRYNLLGTATYILTNASNGAIVGTGTVTNFTGYSATGTTVATLAAERDARKRLMTTLGDMVVDRLLATKL</sequence>
<dbReference type="EMBL" id="JAMD01000002">
    <property type="protein sequence ID" value="KEJ97280.1"/>
    <property type="molecule type" value="Genomic_DNA"/>
</dbReference>
<dbReference type="GO" id="GO:0019867">
    <property type="term" value="C:outer membrane"/>
    <property type="evidence" value="ECO:0007669"/>
    <property type="project" value="InterPro"/>
</dbReference>
<evidence type="ECO:0000313" key="2">
    <source>
        <dbReference type="Proteomes" id="UP000027746"/>
    </source>
</evidence>
<dbReference type="AlphaFoldDB" id="A0A073J647"/>
<keyword evidence="2" id="KW-1185">Reference proteome</keyword>
<comment type="caution">
    <text evidence="1">The sequence shown here is derived from an EMBL/GenBank/DDBJ whole genome shotgun (WGS) entry which is preliminary data.</text>
</comment>
<reference evidence="1 2" key="1">
    <citation type="submission" date="2014-01" db="EMBL/GenBank/DDBJ databases">
        <title>Sulfitobacter sp. H3 (MCCC 1A00686) Genome Sequencing.</title>
        <authorList>
            <person name="Lai Q."/>
            <person name="Hong Z."/>
        </authorList>
    </citation>
    <scope>NUCLEOTIDE SEQUENCE [LARGE SCALE GENOMIC DNA]</scope>
    <source>
        <strain evidence="1 2">H3</strain>
    </source>
</reference>
<dbReference type="InterPro" id="IPR007485">
    <property type="entry name" value="LPS_assembly_LptE"/>
</dbReference>
<proteinExistence type="predicted"/>
<dbReference type="GO" id="GO:0043165">
    <property type="term" value="P:Gram-negative-bacterium-type cell outer membrane assembly"/>
    <property type="evidence" value="ECO:0007669"/>
    <property type="project" value="InterPro"/>
</dbReference>
<evidence type="ECO:0000313" key="1">
    <source>
        <dbReference type="EMBL" id="KEJ97280.1"/>
    </source>
</evidence>
<accession>A0A073J647</accession>
<evidence type="ECO:0008006" key="3">
    <source>
        <dbReference type="Google" id="ProtNLM"/>
    </source>
</evidence>
<dbReference type="GeneID" id="68871692"/>
<dbReference type="RefSeq" id="WP_037923130.1">
    <property type="nucleotide sequence ID" value="NZ_CP054599.1"/>
</dbReference>
<name>A0A073J647_9RHOB</name>